<feature type="non-terminal residue" evidence="1">
    <location>
        <position position="107"/>
    </location>
</feature>
<dbReference type="AlphaFoldDB" id="A0A0E2ZR85"/>
<organism evidence="1 2">
    <name type="scientific">Nitrosococcus oceani C-27</name>
    <dbReference type="NCBI Taxonomy" id="314279"/>
    <lineage>
        <taxon>Bacteria</taxon>
        <taxon>Pseudomonadati</taxon>
        <taxon>Pseudomonadota</taxon>
        <taxon>Gammaproteobacteria</taxon>
        <taxon>Chromatiales</taxon>
        <taxon>Chromatiaceae</taxon>
        <taxon>Nitrosococcus</taxon>
    </lineage>
</organism>
<reference evidence="1 2" key="1">
    <citation type="submission" date="2014-07" db="EMBL/GenBank/DDBJ databases">
        <title>Comparative analysis of Nitrosococcus oceani genome inventories of strains from Pacific and Atlantic gyres.</title>
        <authorList>
            <person name="Lim C.K."/>
            <person name="Wang L."/>
            <person name="Sayavedra-Soto L.A."/>
            <person name="Klotz M.G."/>
        </authorList>
    </citation>
    <scope>NUCLEOTIDE SEQUENCE [LARGE SCALE GENOMIC DNA]</scope>
    <source>
        <strain evidence="1 2">C-27</strain>
    </source>
</reference>
<accession>A0A0E2ZR85</accession>
<gene>
    <name evidence="1" type="ORF">IB75_00990</name>
</gene>
<sequence length="107" mass="12187">MFSAIDRGDGSSADGEFNALALAFDALVQRELVYQRVKRFFHHHVFETDLAAVRVTSWVDLGERWVLCLDRTLWQLGHTPINVLVLSVAYAEVSVPLQLILNKMIQF</sequence>
<evidence type="ECO:0000313" key="1">
    <source>
        <dbReference type="EMBL" id="KFI20832.1"/>
    </source>
</evidence>
<proteinExistence type="predicted"/>
<protein>
    <submittedName>
        <fullName evidence="1">Uncharacterized protein</fullName>
    </submittedName>
</protein>
<dbReference type="HOGENOM" id="CLU_2207246_0_0_6"/>
<dbReference type="Proteomes" id="UP000028839">
    <property type="component" value="Unassembled WGS sequence"/>
</dbReference>
<evidence type="ECO:0000313" key="2">
    <source>
        <dbReference type="Proteomes" id="UP000028839"/>
    </source>
</evidence>
<dbReference type="EMBL" id="JPGN01000007">
    <property type="protein sequence ID" value="KFI20832.1"/>
    <property type="molecule type" value="Genomic_DNA"/>
</dbReference>
<name>A0A0E2ZR85_9GAMM</name>
<comment type="caution">
    <text evidence="1">The sequence shown here is derived from an EMBL/GenBank/DDBJ whole genome shotgun (WGS) entry which is preliminary data.</text>
</comment>